<evidence type="ECO:0000256" key="1">
    <source>
        <dbReference type="ARBA" id="ARBA00004435"/>
    </source>
</evidence>
<keyword evidence="12" id="KW-1185">Reference proteome</keyword>
<name>A0A401RXJ9_CHIPU</name>
<dbReference type="GO" id="GO:0005886">
    <property type="term" value="C:plasma membrane"/>
    <property type="evidence" value="ECO:0007669"/>
    <property type="project" value="UniProtKB-SubCell"/>
</dbReference>
<comment type="similarity">
    <text evidence="3">Belongs to the claudin family.</text>
</comment>
<feature type="transmembrane region" description="Helical" evidence="10">
    <location>
        <begin position="155"/>
        <end position="176"/>
    </location>
</feature>
<feature type="transmembrane region" description="Helical" evidence="10">
    <location>
        <begin position="114"/>
        <end position="135"/>
    </location>
</feature>
<keyword evidence="5" id="KW-1003">Cell membrane</keyword>
<dbReference type="PANTHER" id="PTHR12002">
    <property type="entry name" value="CLAUDIN"/>
    <property type="match status" value="1"/>
</dbReference>
<dbReference type="STRING" id="137246.A0A401RXJ9"/>
<evidence type="ECO:0000256" key="4">
    <source>
        <dbReference type="ARBA" id="ARBA00022427"/>
    </source>
</evidence>
<keyword evidence="7" id="KW-0965">Cell junction</keyword>
<dbReference type="AlphaFoldDB" id="A0A401RXJ9"/>
<evidence type="ECO:0000256" key="3">
    <source>
        <dbReference type="ARBA" id="ARBA00008295"/>
    </source>
</evidence>
<evidence type="ECO:0000256" key="10">
    <source>
        <dbReference type="SAM" id="Phobius"/>
    </source>
</evidence>
<evidence type="ECO:0000313" key="11">
    <source>
        <dbReference type="EMBL" id="GCC22876.1"/>
    </source>
</evidence>
<dbReference type="OMA" id="IGTHCWT"/>
<dbReference type="OrthoDB" id="8790791at2759"/>
<evidence type="ECO:0008006" key="13">
    <source>
        <dbReference type="Google" id="ProtNLM"/>
    </source>
</evidence>
<dbReference type="GO" id="GO:0005923">
    <property type="term" value="C:bicellular tight junction"/>
    <property type="evidence" value="ECO:0007669"/>
    <property type="project" value="UniProtKB-SubCell"/>
</dbReference>
<proteinExistence type="inferred from homology"/>
<gene>
    <name evidence="11" type="ORF">chiPu_0001267</name>
</gene>
<evidence type="ECO:0000256" key="7">
    <source>
        <dbReference type="ARBA" id="ARBA00022949"/>
    </source>
</evidence>
<dbReference type="InterPro" id="IPR004031">
    <property type="entry name" value="PMP22/EMP/MP20/Claudin"/>
</dbReference>
<keyword evidence="4" id="KW-0796">Tight junction</keyword>
<comment type="subcellular location">
    <subcellularLocation>
        <location evidence="1">Cell junction</location>
        <location evidence="1">Tight junction</location>
    </subcellularLocation>
    <subcellularLocation>
        <location evidence="2">Cell membrane</location>
        <topology evidence="2">Multi-pass membrane protein</topology>
    </subcellularLocation>
</comment>
<accession>A0A401RXJ9</accession>
<dbReference type="InterPro" id="IPR006187">
    <property type="entry name" value="Claudin"/>
</dbReference>
<dbReference type="PRINTS" id="PR01077">
    <property type="entry name" value="CLAUDIN"/>
</dbReference>
<dbReference type="Proteomes" id="UP000287033">
    <property type="component" value="Unassembled WGS sequence"/>
</dbReference>
<dbReference type="EMBL" id="BEZZ01000019">
    <property type="protein sequence ID" value="GCC22876.1"/>
    <property type="molecule type" value="Genomic_DNA"/>
</dbReference>
<sequence>MRTPAVMILGLVLSPAGYVLVITCLAAPAWRDVSGIPNGALDEVHHQGLWEICRDEQSVRELTCGLADDAYFNDPVLAIARGLMIASLVVSAAGILVTTFGVRCWTDIPHYKGAGVGGVILVLGGILTLIPVSWYTHLLRQIPNTVGGTDLNVGYAVVLGFVGGSLITIAGIHLMFSFGKLLERHSPVNKTYYPKAPAYPASRYPTGITNPVTVIDLPVSSRSTPTPWDADL</sequence>
<dbReference type="Gene3D" id="1.20.140.150">
    <property type="match status" value="1"/>
</dbReference>
<dbReference type="GO" id="GO:0005198">
    <property type="term" value="F:structural molecule activity"/>
    <property type="evidence" value="ECO:0007669"/>
    <property type="project" value="InterPro"/>
</dbReference>
<protein>
    <recommendedName>
        <fullName evidence="13">Claudin</fullName>
    </recommendedName>
</protein>
<keyword evidence="6 10" id="KW-0812">Transmembrane</keyword>
<keyword evidence="8 10" id="KW-1133">Transmembrane helix</keyword>
<keyword evidence="9 10" id="KW-0472">Membrane</keyword>
<dbReference type="Pfam" id="PF00822">
    <property type="entry name" value="PMP22_Claudin"/>
    <property type="match status" value="1"/>
</dbReference>
<evidence type="ECO:0000256" key="2">
    <source>
        <dbReference type="ARBA" id="ARBA00004651"/>
    </source>
</evidence>
<reference evidence="11 12" key="1">
    <citation type="journal article" date="2018" name="Nat. Ecol. Evol.">
        <title>Shark genomes provide insights into elasmobranch evolution and the origin of vertebrates.</title>
        <authorList>
            <person name="Hara Y"/>
            <person name="Yamaguchi K"/>
            <person name="Onimaru K"/>
            <person name="Kadota M"/>
            <person name="Koyanagi M"/>
            <person name="Keeley SD"/>
            <person name="Tatsumi K"/>
            <person name="Tanaka K"/>
            <person name="Motone F"/>
            <person name="Kageyama Y"/>
            <person name="Nozu R"/>
            <person name="Adachi N"/>
            <person name="Nishimura O"/>
            <person name="Nakagawa R"/>
            <person name="Tanegashima C"/>
            <person name="Kiyatake I"/>
            <person name="Matsumoto R"/>
            <person name="Murakumo K"/>
            <person name="Nishida K"/>
            <person name="Terakita A"/>
            <person name="Kuratani S"/>
            <person name="Sato K"/>
            <person name="Hyodo S Kuraku.S."/>
        </authorList>
    </citation>
    <scope>NUCLEOTIDE SEQUENCE [LARGE SCALE GENOMIC DNA]</scope>
</reference>
<evidence type="ECO:0000256" key="8">
    <source>
        <dbReference type="ARBA" id="ARBA00022989"/>
    </source>
</evidence>
<organism evidence="11 12">
    <name type="scientific">Chiloscyllium punctatum</name>
    <name type="common">Brownbanded bambooshark</name>
    <name type="synonym">Hemiscyllium punctatum</name>
    <dbReference type="NCBI Taxonomy" id="137246"/>
    <lineage>
        <taxon>Eukaryota</taxon>
        <taxon>Metazoa</taxon>
        <taxon>Chordata</taxon>
        <taxon>Craniata</taxon>
        <taxon>Vertebrata</taxon>
        <taxon>Chondrichthyes</taxon>
        <taxon>Elasmobranchii</taxon>
        <taxon>Galeomorphii</taxon>
        <taxon>Galeoidea</taxon>
        <taxon>Orectolobiformes</taxon>
        <taxon>Hemiscylliidae</taxon>
        <taxon>Chiloscyllium</taxon>
    </lineage>
</organism>
<evidence type="ECO:0000256" key="5">
    <source>
        <dbReference type="ARBA" id="ARBA00022475"/>
    </source>
</evidence>
<evidence type="ECO:0000256" key="9">
    <source>
        <dbReference type="ARBA" id="ARBA00023136"/>
    </source>
</evidence>
<feature type="transmembrane region" description="Helical" evidence="10">
    <location>
        <begin position="78"/>
        <end position="102"/>
    </location>
</feature>
<evidence type="ECO:0000313" key="12">
    <source>
        <dbReference type="Proteomes" id="UP000287033"/>
    </source>
</evidence>
<feature type="transmembrane region" description="Helical" evidence="10">
    <location>
        <begin position="7"/>
        <end position="30"/>
    </location>
</feature>
<comment type="caution">
    <text evidence="11">The sequence shown here is derived from an EMBL/GenBank/DDBJ whole genome shotgun (WGS) entry which is preliminary data.</text>
</comment>
<evidence type="ECO:0000256" key="6">
    <source>
        <dbReference type="ARBA" id="ARBA00022692"/>
    </source>
</evidence>